<sequence length="678" mass="74802">MSGGKHIDFKNCPIGRPAVVGIYGLSGSGKTFVLNALRQISSHDYILTEGSEVISKLTRGGLEAFQASDELQKRSTRELAMQTIVADCLNDGKTAIVTGHFMLWSSTDERCISVWTQQDLETYTHIIYLNTAVETIRDRRLHDTTKDRPDLSVDQLRQWQRDEEMQLRLVCYQNGIIYHAIGQERAAPKVAELLTVFLHRDQNSHRREAEELLDGIIGSPTRPIVSALVLDADKTLSAADSGHLFWQSVNQREAPSVKKDHLKTIFGGPLGYTSAAFLQAALLYEELVDQNTYSDICTEVAAQISLYPEVAALLMKLQTDKQAVSMVVTCGLRLVWEKVLRRHGLFDTIKVIGSGPLTGAQVITSQVKASLVARLQQHHHLHVVAVGDGVLDLDMLARADRAVVIVGDDKTRSRRMEGELAQAINEGRFSAFQAVLARGASPRLNTIILPLIDLNGPEFWNGIFPGYSAPLLNIIHFTDSRISKILATPMRDVANSGPSLRDAHGRTGRYLALQTLPDLLGIEEHMIQHVQGHSFAGTRIAQQDRTLIVALMRGGEPMALGVSEILPAASFLHAHRADDVKSEHVDAISTIILVDSVVNSGQTVIDFVRRLEILNAAARIVIMAGVVQNEAVAKLEALKTTTHHQRIHLIALRFSNNKFTGRGGTDTGNRLYQTIRLE</sequence>
<accession>A0A178ZSG7</accession>
<protein>
    <recommendedName>
        <fullName evidence="1">Phosphoribosyltransferase domain-containing protein</fullName>
    </recommendedName>
</protein>
<dbReference type="InterPro" id="IPR023214">
    <property type="entry name" value="HAD_sf"/>
</dbReference>
<organism evidence="2 3">
    <name type="scientific">Fonsecaea erecta</name>
    <dbReference type="NCBI Taxonomy" id="1367422"/>
    <lineage>
        <taxon>Eukaryota</taxon>
        <taxon>Fungi</taxon>
        <taxon>Dikarya</taxon>
        <taxon>Ascomycota</taxon>
        <taxon>Pezizomycotina</taxon>
        <taxon>Eurotiomycetes</taxon>
        <taxon>Chaetothyriomycetidae</taxon>
        <taxon>Chaetothyriales</taxon>
        <taxon>Herpotrichiellaceae</taxon>
        <taxon>Fonsecaea</taxon>
    </lineage>
</organism>
<dbReference type="InterPro" id="IPR000836">
    <property type="entry name" value="PRTase_dom"/>
</dbReference>
<dbReference type="CDD" id="cd06223">
    <property type="entry name" value="PRTases_typeI"/>
    <property type="match status" value="1"/>
</dbReference>
<dbReference type="GO" id="GO:0000287">
    <property type="term" value="F:magnesium ion binding"/>
    <property type="evidence" value="ECO:0007669"/>
    <property type="project" value="TreeGrafter"/>
</dbReference>
<dbReference type="SUPFAM" id="SSF56784">
    <property type="entry name" value="HAD-like"/>
    <property type="match status" value="1"/>
</dbReference>
<dbReference type="AlphaFoldDB" id="A0A178ZSG7"/>
<dbReference type="Gene3D" id="3.40.50.2020">
    <property type="match status" value="1"/>
</dbReference>
<dbReference type="InterPro" id="IPR029057">
    <property type="entry name" value="PRTase-like"/>
</dbReference>
<dbReference type="InterPro" id="IPR036412">
    <property type="entry name" value="HAD-like_sf"/>
</dbReference>
<dbReference type="InterPro" id="IPR050582">
    <property type="entry name" value="HAD-like_SerB"/>
</dbReference>
<gene>
    <name evidence="2" type="ORF">AYL99_01997</name>
</gene>
<dbReference type="Proteomes" id="UP000078343">
    <property type="component" value="Unassembled WGS sequence"/>
</dbReference>
<dbReference type="GeneID" id="30006167"/>
<dbReference type="PANTHER" id="PTHR43344:SF20">
    <property type="entry name" value="URACIL PHOSPHORIBOSYLTRANSFERASE"/>
    <property type="match status" value="1"/>
</dbReference>
<dbReference type="InterPro" id="IPR027417">
    <property type="entry name" value="P-loop_NTPase"/>
</dbReference>
<evidence type="ECO:0000313" key="2">
    <source>
        <dbReference type="EMBL" id="OAP62770.1"/>
    </source>
</evidence>
<dbReference type="EMBL" id="LVYI01000002">
    <property type="protein sequence ID" value="OAP62770.1"/>
    <property type="molecule type" value="Genomic_DNA"/>
</dbReference>
<dbReference type="GO" id="GO:0036424">
    <property type="term" value="F:L-phosphoserine phosphatase activity"/>
    <property type="evidence" value="ECO:0007669"/>
    <property type="project" value="TreeGrafter"/>
</dbReference>
<dbReference type="SUPFAM" id="SSF52540">
    <property type="entry name" value="P-loop containing nucleoside triphosphate hydrolases"/>
    <property type="match status" value="1"/>
</dbReference>
<dbReference type="Gene3D" id="3.40.50.1000">
    <property type="entry name" value="HAD superfamily/HAD-like"/>
    <property type="match status" value="1"/>
</dbReference>
<reference evidence="2 3" key="1">
    <citation type="submission" date="2016-04" db="EMBL/GenBank/DDBJ databases">
        <title>Draft genome of Fonsecaea erecta CBS 125763.</title>
        <authorList>
            <person name="Weiss V.A."/>
            <person name="Vicente V.A."/>
            <person name="Raittz R.T."/>
            <person name="Moreno L.F."/>
            <person name="De Souza E.M."/>
            <person name="Pedrosa F.O."/>
            <person name="Steffens M.B."/>
            <person name="Faoro H."/>
            <person name="Tadra-Sfeir M.Z."/>
            <person name="Najafzadeh M.J."/>
            <person name="Felipe M.S."/>
            <person name="Teixeira M."/>
            <person name="Sun J."/>
            <person name="Xi L."/>
            <person name="Gomes R."/>
            <person name="De Azevedo C.M."/>
            <person name="Salgado C.G."/>
            <person name="Da Silva M.B."/>
            <person name="Nascimento M.F."/>
            <person name="Queiroz-Telles F."/>
            <person name="Attili D.S."/>
            <person name="Gorbushina A."/>
        </authorList>
    </citation>
    <scope>NUCLEOTIDE SEQUENCE [LARGE SCALE GENOMIC DNA]</scope>
    <source>
        <strain evidence="2 3">CBS 125763</strain>
    </source>
</reference>
<evidence type="ECO:0000259" key="1">
    <source>
        <dbReference type="Pfam" id="PF14681"/>
    </source>
</evidence>
<keyword evidence="3" id="KW-1185">Reference proteome</keyword>
<dbReference type="Gene3D" id="3.40.50.300">
    <property type="entry name" value="P-loop containing nucleotide triphosphate hydrolases"/>
    <property type="match status" value="1"/>
</dbReference>
<dbReference type="GO" id="GO:0006564">
    <property type="term" value="P:L-serine biosynthetic process"/>
    <property type="evidence" value="ECO:0007669"/>
    <property type="project" value="TreeGrafter"/>
</dbReference>
<evidence type="ECO:0000313" key="3">
    <source>
        <dbReference type="Proteomes" id="UP000078343"/>
    </source>
</evidence>
<dbReference type="SUPFAM" id="SSF53271">
    <property type="entry name" value="PRTase-like"/>
    <property type="match status" value="1"/>
</dbReference>
<dbReference type="Pfam" id="PF13207">
    <property type="entry name" value="AAA_17"/>
    <property type="match status" value="1"/>
</dbReference>
<dbReference type="Pfam" id="PF14681">
    <property type="entry name" value="UPRTase"/>
    <property type="match status" value="1"/>
</dbReference>
<feature type="domain" description="Phosphoribosyltransferase" evidence="1">
    <location>
        <begin position="480"/>
        <end position="674"/>
    </location>
</feature>
<name>A0A178ZSG7_9EURO</name>
<dbReference type="OrthoDB" id="5416609at2759"/>
<proteinExistence type="predicted"/>
<dbReference type="STRING" id="1367422.A0A178ZSG7"/>
<dbReference type="RefSeq" id="XP_018696137.1">
    <property type="nucleotide sequence ID" value="XM_018833513.1"/>
</dbReference>
<dbReference type="Pfam" id="PF12710">
    <property type="entry name" value="HAD"/>
    <property type="match status" value="1"/>
</dbReference>
<dbReference type="PANTHER" id="PTHR43344">
    <property type="entry name" value="PHOSPHOSERINE PHOSPHATASE"/>
    <property type="match status" value="1"/>
</dbReference>
<dbReference type="GO" id="GO:0005737">
    <property type="term" value="C:cytoplasm"/>
    <property type="evidence" value="ECO:0007669"/>
    <property type="project" value="TreeGrafter"/>
</dbReference>
<comment type="caution">
    <text evidence="2">The sequence shown here is derived from an EMBL/GenBank/DDBJ whole genome shotgun (WGS) entry which is preliminary data.</text>
</comment>